<keyword evidence="1" id="KW-0805">Transcription regulation</keyword>
<dbReference type="SUPFAM" id="SSF48452">
    <property type="entry name" value="TPR-like"/>
    <property type="match status" value="1"/>
</dbReference>
<dbReference type="Pfam" id="PF17874">
    <property type="entry name" value="TPR_MalT"/>
    <property type="match status" value="1"/>
</dbReference>
<dbReference type="AlphaFoldDB" id="A7NS05"/>
<dbReference type="InterPro" id="IPR059106">
    <property type="entry name" value="WHD_MalT"/>
</dbReference>
<evidence type="ECO:0000256" key="1">
    <source>
        <dbReference type="ARBA" id="ARBA00023015"/>
    </source>
</evidence>
<dbReference type="RefSeq" id="WP_012122772.1">
    <property type="nucleotide sequence ID" value="NC_009767.1"/>
</dbReference>
<dbReference type="InterPro" id="IPR041617">
    <property type="entry name" value="TPR_MalT"/>
</dbReference>
<keyword evidence="6" id="KW-1185">Reference proteome</keyword>
<gene>
    <name evidence="5" type="ordered locus">Rcas_4327</name>
</gene>
<dbReference type="Gene3D" id="3.40.50.300">
    <property type="entry name" value="P-loop containing nucleotide triphosphate hydrolases"/>
    <property type="match status" value="1"/>
</dbReference>
<dbReference type="PANTHER" id="PTHR44688">
    <property type="entry name" value="DNA-BINDING TRANSCRIPTIONAL ACTIVATOR DEVR_DOSR"/>
    <property type="match status" value="1"/>
</dbReference>
<dbReference type="OrthoDB" id="1137593at2"/>
<accession>A7NS05</accession>
<dbReference type="CDD" id="cd06170">
    <property type="entry name" value="LuxR_C_like"/>
    <property type="match status" value="1"/>
</dbReference>
<dbReference type="PRINTS" id="PR00038">
    <property type="entry name" value="HTHLUXR"/>
</dbReference>
<dbReference type="InterPro" id="IPR011990">
    <property type="entry name" value="TPR-like_helical_dom_sf"/>
</dbReference>
<dbReference type="InterPro" id="IPR000792">
    <property type="entry name" value="Tscrpt_reg_LuxR_C"/>
</dbReference>
<dbReference type="KEGG" id="rca:Rcas_4327"/>
<keyword evidence="3" id="KW-0804">Transcription</keyword>
<dbReference type="Gene3D" id="1.10.10.10">
    <property type="entry name" value="Winged helix-like DNA-binding domain superfamily/Winged helix DNA-binding domain"/>
    <property type="match status" value="1"/>
</dbReference>
<evidence type="ECO:0000313" key="5">
    <source>
        <dbReference type="EMBL" id="ABU60351.1"/>
    </source>
</evidence>
<evidence type="ECO:0000313" key="6">
    <source>
        <dbReference type="Proteomes" id="UP000000263"/>
    </source>
</evidence>
<dbReference type="PROSITE" id="PS50043">
    <property type="entry name" value="HTH_LUXR_2"/>
    <property type="match status" value="1"/>
</dbReference>
<dbReference type="STRING" id="383372.Rcas_4327"/>
<name>A7NS05_ROSCS</name>
<proteinExistence type="predicted"/>
<dbReference type="GO" id="GO:0003677">
    <property type="term" value="F:DNA binding"/>
    <property type="evidence" value="ECO:0007669"/>
    <property type="project" value="UniProtKB-KW"/>
</dbReference>
<evidence type="ECO:0000256" key="2">
    <source>
        <dbReference type="ARBA" id="ARBA00023125"/>
    </source>
</evidence>
<dbReference type="eggNOG" id="COG2909">
    <property type="taxonomic scope" value="Bacteria"/>
</dbReference>
<dbReference type="GO" id="GO:0006355">
    <property type="term" value="P:regulation of DNA-templated transcription"/>
    <property type="evidence" value="ECO:0007669"/>
    <property type="project" value="InterPro"/>
</dbReference>
<dbReference type="PANTHER" id="PTHR44688:SF16">
    <property type="entry name" value="DNA-BINDING TRANSCRIPTIONAL ACTIVATOR DEVR_DOSR"/>
    <property type="match status" value="1"/>
</dbReference>
<dbReference type="InterPro" id="IPR016032">
    <property type="entry name" value="Sig_transdc_resp-reg_C-effctor"/>
</dbReference>
<dbReference type="Pfam" id="PF25873">
    <property type="entry name" value="WHD_MalT"/>
    <property type="match status" value="1"/>
</dbReference>
<dbReference type="HOGENOM" id="CLU_006325_2_0_0"/>
<dbReference type="Gene3D" id="1.25.40.10">
    <property type="entry name" value="Tetratricopeptide repeat domain"/>
    <property type="match status" value="1"/>
</dbReference>
<feature type="domain" description="HTH luxR-type" evidence="4">
    <location>
        <begin position="953"/>
        <end position="1018"/>
    </location>
</feature>
<dbReference type="InterPro" id="IPR027417">
    <property type="entry name" value="P-loop_NTPase"/>
</dbReference>
<keyword evidence="2" id="KW-0238">DNA-binding</keyword>
<evidence type="ECO:0000256" key="3">
    <source>
        <dbReference type="ARBA" id="ARBA00023163"/>
    </source>
</evidence>
<sequence length="1021" mass="113721">MRHYRHTHVVDDNTLLQANGSDAIPLGSPAWYAWLNDDQTTSFVYRSARGGFTARRERQRNGWYWYAYRRIGGRLRKRYLGRAGDLNAERLRRVDMAFINGETPTHAPYHSSDQALTTANRLRPPPPRPSLIARPRLIERIDDTLHAALTLISAPAGFGKTTLLTEWALHVQSAARAAVAWISLDATDDDPVRFWSAITLALSVVRTDIGAHARSLLESPQRPPHMLLAHALLVDLNAVAAPIIVVLDDYHLITSAEVHESLTTFIEHLSPHVHLVIATRADPPLPLARWRVRGRLAELRAADLRFTTEEAAAFLHSTMGLDLPLDVIRALEDRTEGWVAALQLAALSIRDRADVEGFIRRFAGSHRAIVDYLAEEVIGRQPDHIQTFLLRTSIVDRMSAELCDALLTPAADEPGATIPAQAMLDHLERANLFVTPLDEERRWYRYHHLFAEMLRDRLQRTQPALVAELHRRAARWHREAGFADAAIHHFLQAGDAANAADVIEAIANATLWEQGDAQTLLRWIAALPDDTVLARPRLALDQVWALLASIQFDAAEARAAELDHVLTRRDAQMRSIVIGELAAVRSVAARVRGDVPRALEYATHARDHLASIDCSLARAIAVMNLVEARLMQGDLSSAEQLCDELRVASLSRNLVIALIGVLSRSEVYRNQGRLTDARALLDEALRLLDRRGASERPIVALIHVALADIFYEQNRLDEAEYYANLALRRAERWWNNDILIHSTGLLSAIRRAQGDEAAAAKLAERVEQLSLEYRVGWISNHTLAGRAERLLRTGDRQAAERWAAGCGLTLADDPPPERFYEYLVLARVALARGEGRTALPLIRRLLKQSEEGRHAIRMIETLKLLALTNRQIGDAASARQALIRALRLAEPGGLVRTFVDEGEAMKWLLADCGASIAPQAQQGDGDARRLLAYVDDLMGMFRSIPTTQTASPLVHANEPLTAREIQVLRLLATGRTDQEIATSLVIAVSTVRSHIKRIYAKINARNRTQAAARAHDLGIID</sequence>
<dbReference type="SUPFAM" id="SSF46894">
    <property type="entry name" value="C-terminal effector domain of the bipartite response regulators"/>
    <property type="match status" value="1"/>
</dbReference>
<dbReference type="Pfam" id="PF20586">
    <property type="entry name" value="DUF6788"/>
    <property type="match status" value="1"/>
</dbReference>
<organism evidence="5 6">
    <name type="scientific">Roseiflexus castenholzii (strain DSM 13941 / HLO8)</name>
    <dbReference type="NCBI Taxonomy" id="383372"/>
    <lineage>
        <taxon>Bacteria</taxon>
        <taxon>Bacillati</taxon>
        <taxon>Chloroflexota</taxon>
        <taxon>Chloroflexia</taxon>
        <taxon>Chloroflexales</taxon>
        <taxon>Roseiflexineae</taxon>
        <taxon>Roseiflexaceae</taxon>
        <taxon>Roseiflexus</taxon>
    </lineage>
</organism>
<dbReference type="SUPFAM" id="SSF52540">
    <property type="entry name" value="P-loop containing nucleoside triphosphate hydrolases"/>
    <property type="match status" value="1"/>
</dbReference>
<reference evidence="5 6" key="1">
    <citation type="submission" date="2007-08" db="EMBL/GenBank/DDBJ databases">
        <title>Complete sequence of Roseiflexus castenholzii DSM 13941.</title>
        <authorList>
            <consortium name="US DOE Joint Genome Institute"/>
            <person name="Copeland A."/>
            <person name="Lucas S."/>
            <person name="Lapidus A."/>
            <person name="Barry K."/>
            <person name="Glavina del Rio T."/>
            <person name="Dalin E."/>
            <person name="Tice H."/>
            <person name="Pitluck S."/>
            <person name="Thompson L.S."/>
            <person name="Brettin T."/>
            <person name="Bruce D."/>
            <person name="Detter J.C."/>
            <person name="Han C."/>
            <person name="Tapia R."/>
            <person name="Schmutz J."/>
            <person name="Larimer F."/>
            <person name="Land M."/>
            <person name="Hauser L."/>
            <person name="Kyrpides N."/>
            <person name="Mikhailova N."/>
            <person name="Bryant D.A."/>
            <person name="Hanada S."/>
            <person name="Tsukatani Y."/>
            <person name="Richardson P."/>
        </authorList>
    </citation>
    <scope>NUCLEOTIDE SEQUENCE [LARGE SCALE GENOMIC DNA]</scope>
    <source>
        <strain evidence="6">DSM 13941 / HLO8</strain>
    </source>
</reference>
<dbReference type="InterPro" id="IPR036388">
    <property type="entry name" value="WH-like_DNA-bd_sf"/>
</dbReference>
<protein>
    <submittedName>
        <fullName evidence="5">ATP-dependent transcriptional regulator, MalT-like, LuxR family</fullName>
    </submittedName>
</protein>
<dbReference type="Pfam" id="PF00196">
    <property type="entry name" value="GerE"/>
    <property type="match status" value="1"/>
</dbReference>
<dbReference type="EMBL" id="CP000804">
    <property type="protein sequence ID" value="ABU60351.1"/>
    <property type="molecule type" value="Genomic_DNA"/>
</dbReference>
<dbReference type="Proteomes" id="UP000000263">
    <property type="component" value="Chromosome"/>
</dbReference>
<dbReference type="SMART" id="SM00421">
    <property type="entry name" value="HTH_LUXR"/>
    <property type="match status" value="1"/>
</dbReference>
<dbReference type="InterPro" id="IPR046738">
    <property type="entry name" value="DUF6788"/>
</dbReference>
<evidence type="ECO:0000259" key="4">
    <source>
        <dbReference type="PROSITE" id="PS50043"/>
    </source>
</evidence>